<comment type="caution">
    <text evidence="2">The sequence shown here is derived from an EMBL/GenBank/DDBJ whole genome shotgun (WGS) entry which is preliminary data.</text>
</comment>
<accession>A0A2G2WSS5</accession>
<feature type="region of interest" description="Disordered" evidence="1">
    <location>
        <begin position="65"/>
        <end position="86"/>
    </location>
</feature>
<dbReference type="STRING" id="33114.A0A2G2WSS5"/>
<dbReference type="AlphaFoldDB" id="A0A2G2WSS5"/>
<evidence type="ECO:0000313" key="2">
    <source>
        <dbReference type="EMBL" id="PHT48318.1"/>
    </source>
</evidence>
<evidence type="ECO:0000256" key="1">
    <source>
        <dbReference type="SAM" id="MobiDB-lite"/>
    </source>
</evidence>
<evidence type="ECO:0000313" key="3">
    <source>
        <dbReference type="Proteomes" id="UP000224567"/>
    </source>
</evidence>
<sequence>MVLGWFLRQLSSCPMTKLTSFLERIRCMCSEYCSVGIISTAREDWVPSTDSLVAEVNDDRIPKVSVVPKGRSDSESLRTVERAQAD</sequence>
<name>A0A2G2WSS5_CAPBA</name>
<organism evidence="2 3">
    <name type="scientific">Capsicum baccatum</name>
    <name type="common">Peruvian pepper</name>
    <dbReference type="NCBI Taxonomy" id="33114"/>
    <lineage>
        <taxon>Eukaryota</taxon>
        <taxon>Viridiplantae</taxon>
        <taxon>Streptophyta</taxon>
        <taxon>Embryophyta</taxon>
        <taxon>Tracheophyta</taxon>
        <taxon>Spermatophyta</taxon>
        <taxon>Magnoliopsida</taxon>
        <taxon>eudicotyledons</taxon>
        <taxon>Gunneridae</taxon>
        <taxon>Pentapetalae</taxon>
        <taxon>asterids</taxon>
        <taxon>lamiids</taxon>
        <taxon>Solanales</taxon>
        <taxon>Solanaceae</taxon>
        <taxon>Solanoideae</taxon>
        <taxon>Capsiceae</taxon>
        <taxon>Capsicum</taxon>
    </lineage>
</organism>
<proteinExistence type="predicted"/>
<dbReference type="EMBL" id="MLFT02000005">
    <property type="protein sequence ID" value="PHT48318.1"/>
    <property type="molecule type" value="Genomic_DNA"/>
</dbReference>
<protein>
    <submittedName>
        <fullName evidence="2">Uncharacterized protein</fullName>
    </submittedName>
</protein>
<gene>
    <name evidence="2" type="ORF">CQW23_12526</name>
</gene>
<dbReference type="Proteomes" id="UP000224567">
    <property type="component" value="Unassembled WGS sequence"/>
</dbReference>
<reference evidence="3" key="2">
    <citation type="journal article" date="2017" name="J. Anim. Genet.">
        <title>Multiple reference genome sequences of hot pepper reveal the massive evolution of plant disease resistance genes by retroduplication.</title>
        <authorList>
            <person name="Kim S."/>
            <person name="Park J."/>
            <person name="Yeom S.-I."/>
            <person name="Kim Y.-M."/>
            <person name="Seo E."/>
            <person name="Kim K.-T."/>
            <person name="Kim M.-S."/>
            <person name="Lee J.M."/>
            <person name="Cheong K."/>
            <person name="Shin H.-S."/>
            <person name="Kim S.-B."/>
            <person name="Han K."/>
            <person name="Lee J."/>
            <person name="Park M."/>
            <person name="Lee H.-A."/>
            <person name="Lee H.-Y."/>
            <person name="Lee Y."/>
            <person name="Oh S."/>
            <person name="Lee J.H."/>
            <person name="Choi E."/>
            <person name="Choi E."/>
            <person name="Lee S.E."/>
            <person name="Jeon J."/>
            <person name="Kim H."/>
            <person name="Choi G."/>
            <person name="Song H."/>
            <person name="Lee J."/>
            <person name="Lee S.-C."/>
            <person name="Kwon J.-K."/>
            <person name="Lee H.-Y."/>
            <person name="Koo N."/>
            <person name="Hong Y."/>
            <person name="Kim R.W."/>
            <person name="Kang W.-H."/>
            <person name="Huh J.H."/>
            <person name="Kang B.-C."/>
            <person name="Yang T.-J."/>
            <person name="Lee Y.-H."/>
            <person name="Bennetzen J.L."/>
            <person name="Choi D."/>
        </authorList>
    </citation>
    <scope>NUCLEOTIDE SEQUENCE [LARGE SCALE GENOMIC DNA]</scope>
    <source>
        <strain evidence="3">cv. PBC81</strain>
    </source>
</reference>
<reference evidence="2 3" key="1">
    <citation type="journal article" date="2017" name="Genome Biol.">
        <title>New reference genome sequences of hot pepper reveal the massive evolution of plant disease-resistance genes by retroduplication.</title>
        <authorList>
            <person name="Kim S."/>
            <person name="Park J."/>
            <person name="Yeom S.I."/>
            <person name="Kim Y.M."/>
            <person name="Seo E."/>
            <person name="Kim K.T."/>
            <person name="Kim M.S."/>
            <person name="Lee J.M."/>
            <person name="Cheong K."/>
            <person name="Shin H.S."/>
            <person name="Kim S.B."/>
            <person name="Han K."/>
            <person name="Lee J."/>
            <person name="Park M."/>
            <person name="Lee H.A."/>
            <person name="Lee H.Y."/>
            <person name="Lee Y."/>
            <person name="Oh S."/>
            <person name="Lee J.H."/>
            <person name="Choi E."/>
            <person name="Choi E."/>
            <person name="Lee S.E."/>
            <person name="Jeon J."/>
            <person name="Kim H."/>
            <person name="Choi G."/>
            <person name="Song H."/>
            <person name="Lee J."/>
            <person name="Lee S.C."/>
            <person name="Kwon J.K."/>
            <person name="Lee H.Y."/>
            <person name="Koo N."/>
            <person name="Hong Y."/>
            <person name="Kim R.W."/>
            <person name="Kang W.H."/>
            <person name="Huh J.H."/>
            <person name="Kang B.C."/>
            <person name="Yang T.J."/>
            <person name="Lee Y.H."/>
            <person name="Bennetzen J.L."/>
            <person name="Choi D."/>
        </authorList>
    </citation>
    <scope>NUCLEOTIDE SEQUENCE [LARGE SCALE GENOMIC DNA]</scope>
    <source>
        <strain evidence="3">cv. PBC81</strain>
    </source>
</reference>
<feature type="compositionally biased region" description="Basic and acidic residues" evidence="1">
    <location>
        <begin position="70"/>
        <end position="86"/>
    </location>
</feature>
<dbReference type="OrthoDB" id="5600252at2759"/>
<keyword evidence="3" id="KW-1185">Reference proteome</keyword>